<dbReference type="EMBL" id="MCFL01000033">
    <property type="protein sequence ID" value="ORZ33810.1"/>
    <property type="molecule type" value="Genomic_DNA"/>
</dbReference>
<evidence type="ECO:0000313" key="2">
    <source>
        <dbReference type="Proteomes" id="UP000193411"/>
    </source>
</evidence>
<dbReference type="Proteomes" id="UP000193411">
    <property type="component" value="Unassembled WGS sequence"/>
</dbReference>
<accession>A0A1Y2HGT0</accession>
<sequence length="134" mass="14921">MDTFNLHLSGILDACHSPRALATCYATIHFFAESNWIMSATQMQMVLVTVYGRDVPDARETLVGYAIVDVPMFVPTAANSSNWLTRRSPEALGITALFGHQGRNRQARQVEWNGQVGTGYAFEDLEQFGYEFGP</sequence>
<proteinExistence type="predicted"/>
<protein>
    <submittedName>
        <fullName evidence="1">Uncharacterized protein</fullName>
    </submittedName>
</protein>
<keyword evidence="2" id="KW-1185">Reference proteome</keyword>
<gene>
    <name evidence="1" type="ORF">BCR44DRAFT_1534106</name>
</gene>
<name>A0A1Y2HGT0_9FUNG</name>
<evidence type="ECO:0000313" key="1">
    <source>
        <dbReference type="EMBL" id="ORZ33810.1"/>
    </source>
</evidence>
<dbReference type="AlphaFoldDB" id="A0A1Y2HGT0"/>
<organism evidence="1 2">
    <name type="scientific">Catenaria anguillulae PL171</name>
    <dbReference type="NCBI Taxonomy" id="765915"/>
    <lineage>
        <taxon>Eukaryota</taxon>
        <taxon>Fungi</taxon>
        <taxon>Fungi incertae sedis</taxon>
        <taxon>Blastocladiomycota</taxon>
        <taxon>Blastocladiomycetes</taxon>
        <taxon>Blastocladiales</taxon>
        <taxon>Catenariaceae</taxon>
        <taxon>Catenaria</taxon>
    </lineage>
</organism>
<reference evidence="1 2" key="1">
    <citation type="submission" date="2016-07" db="EMBL/GenBank/DDBJ databases">
        <title>Pervasive Adenine N6-methylation of Active Genes in Fungi.</title>
        <authorList>
            <consortium name="DOE Joint Genome Institute"/>
            <person name="Mondo S.J."/>
            <person name="Dannebaum R.O."/>
            <person name="Kuo R.C."/>
            <person name="Labutti K."/>
            <person name="Haridas S."/>
            <person name="Kuo A."/>
            <person name="Salamov A."/>
            <person name="Ahrendt S.R."/>
            <person name="Lipzen A."/>
            <person name="Sullivan W."/>
            <person name="Andreopoulos W.B."/>
            <person name="Clum A."/>
            <person name="Lindquist E."/>
            <person name="Daum C."/>
            <person name="Ramamoorthy G.K."/>
            <person name="Gryganskyi A."/>
            <person name="Culley D."/>
            <person name="Magnuson J.K."/>
            <person name="James T.Y."/>
            <person name="O'Malley M.A."/>
            <person name="Stajich J.E."/>
            <person name="Spatafora J.W."/>
            <person name="Visel A."/>
            <person name="Grigoriev I.V."/>
        </authorList>
    </citation>
    <scope>NUCLEOTIDE SEQUENCE [LARGE SCALE GENOMIC DNA]</scope>
    <source>
        <strain evidence="1 2">PL171</strain>
    </source>
</reference>
<comment type="caution">
    <text evidence="1">The sequence shown here is derived from an EMBL/GenBank/DDBJ whole genome shotgun (WGS) entry which is preliminary data.</text>
</comment>